<evidence type="ECO:0000313" key="2">
    <source>
        <dbReference type="EMBL" id="WMW65770.1"/>
    </source>
</evidence>
<dbReference type="Proteomes" id="UP001180616">
    <property type="component" value="Chromosome"/>
</dbReference>
<protein>
    <submittedName>
        <fullName evidence="2">Uncharacterized protein</fullName>
    </submittedName>
</protein>
<evidence type="ECO:0000256" key="1">
    <source>
        <dbReference type="SAM" id="MobiDB-lite"/>
    </source>
</evidence>
<dbReference type="RefSeq" id="WP_309541725.1">
    <property type="nucleotide sequence ID" value="NZ_CP133659.1"/>
</dbReference>
<dbReference type="EMBL" id="CP133659">
    <property type="protein sequence ID" value="WMW65770.1"/>
    <property type="molecule type" value="Genomic_DNA"/>
</dbReference>
<accession>A0ABY9R1Z1</accession>
<gene>
    <name evidence="2" type="ORF">KPS_000281</name>
</gene>
<feature type="region of interest" description="Disordered" evidence="1">
    <location>
        <begin position="49"/>
        <end position="83"/>
    </location>
</feature>
<evidence type="ECO:0000313" key="3">
    <source>
        <dbReference type="Proteomes" id="UP001180616"/>
    </source>
</evidence>
<proteinExistence type="predicted"/>
<organism evidence="2 3">
    <name type="scientific">Nitratidesulfovibrio liaohensis</name>
    <dbReference type="NCBI Taxonomy" id="2604158"/>
    <lineage>
        <taxon>Bacteria</taxon>
        <taxon>Pseudomonadati</taxon>
        <taxon>Thermodesulfobacteriota</taxon>
        <taxon>Desulfovibrionia</taxon>
        <taxon>Desulfovibrionales</taxon>
        <taxon>Desulfovibrionaceae</taxon>
        <taxon>Nitratidesulfovibrio</taxon>
    </lineage>
</organism>
<name>A0ABY9R1Z1_9BACT</name>
<reference evidence="2" key="1">
    <citation type="submission" date="2023-09" db="EMBL/GenBank/DDBJ databases">
        <authorList>
            <consortium name="CW5 consortium"/>
            <person name="Lu C.-W."/>
        </authorList>
    </citation>
    <scope>NUCLEOTIDE SEQUENCE</scope>
    <source>
        <strain evidence="2">KPS</strain>
    </source>
</reference>
<keyword evidence="3" id="KW-1185">Reference proteome</keyword>
<sequence>MAKKKTATVVLTATMRRNGQDIPPGSRLNFTEEEAHRLVRLGFARWPLQGDLPEPATSVPDKAPAPAPAPASAPTEDTSEGSA</sequence>